<sequence length="852" mass="96860">MTKPNLTLYPQIPVPTVHQYERYLPTAFDESLTLLEKVNKIIEYLNRTGAIIDDMIKKWNELLEWILGEGLQDAVNEKLEEWLKDGTLEKIITDVIDGRLDEIEKTVRDLLQQVQDILQKEFGFDIGWNDPQYLFEFSGIRNAVNQYIVFDDETQCFYSTQSDSQNPEGFYINRLNPTGHFVSWMHIPAGGHGTTIGLDRNTNGDLKIWVYHAGVGKLIQVEYQDFKRLTVDEALTYTDYTPNTMKDKYFTPIMDQYHDRLCLRTEDGYVEVWDRMNVRNHTGSPIHQFQVPVGYYQDDNPMQGVALFKDTLYWQSGWGSDDARMQILEFDLNTGQMIQKVVYDKMVFKNGTLAPDDHFREPEGISIYYDKKHDKKTMFIGFTTGGSLKRYNVLYAITQLGGDQRWQTHRALHTQTFEFLRGTGAAKRLPDGYDDLNKMLPPGYYYLMNSEAKALKNFPYPPGDQSWNLIVTPYNQLHDRKQILYRNSGVKKDLRLERGMGYVYQDNATNPSPWSITFMSRGYGEYVNLEEFGIVNLSDLRFEGDFYLTGAQRDLLGDVPTQVVPAGNGMFLKNTEFSVGELETTGVTYFQFVKVQSSVQYRESVRKVTYNNYGTIAVTDWTILHQSSVGTYEVEPSATVSGNPSGWPTTPHYDLVDGTTGIRKRPSSGTDILTLPSGFYHGDSSELTNHPIVPNSWMNVDVIEGASGRKTIFVSKSYDGALYFGTVHTNNVFTGWQQVTTPNPVWETLTLNTGVTAAGGSYATPQVTLINGQVVLKGAFKIDAYTAGMAIATLPTQYRPKSGVRLQLFVDNQNDSYSICVLIAQTDGQLKLWGTPPTAKPICMDNARYYMK</sequence>
<dbReference type="Proteomes" id="UP001063213">
    <property type="component" value="Segment"/>
</dbReference>
<evidence type="ECO:0000313" key="2">
    <source>
        <dbReference type="EMBL" id="UOX39798.1"/>
    </source>
</evidence>
<protein>
    <recommendedName>
        <fullName evidence="1">P68 RBP/TagC-like beta-propeller domain-containing protein</fullName>
    </recommendedName>
</protein>
<evidence type="ECO:0000313" key="3">
    <source>
        <dbReference type="Proteomes" id="UP001063213"/>
    </source>
</evidence>
<accession>A0A976R4Z9</accession>
<dbReference type="Pfam" id="PF21311">
    <property type="entry name" value="Phage_RBD_prop"/>
    <property type="match status" value="1"/>
</dbReference>
<dbReference type="InterPro" id="IPR048799">
    <property type="entry name" value="P68_RBP_TagC-like_beta-prop"/>
</dbReference>
<dbReference type="SUPFAM" id="SSF101908">
    <property type="entry name" value="Putative isomerase YbhE"/>
    <property type="match status" value="1"/>
</dbReference>
<name>A0A976R4Z9_9CAUD</name>
<dbReference type="EMBL" id="ON042750">
    <property type="protein sequence ID" value="UOX39798.1"/>
    <property type="molecule type" value="Genomic_DNA"/>
</dbReference>
<feature type="domain" description="P68 RBP/TagC-like beta-propeller" evidence="1">
    <location>
        <begin position="144"/>
        <end position="396"/>
    </location>
</feature>
<evidence type="ECO:0000259" key="1">
    <source>
        <dbReference type="Pfam" id="PF21311"/>
    </source>
</evidence>
<proteinExistence type="predicted"/>
<organism evidence="2 3">
    <name type="scientific">Bacillus phage Chedec 11</name>
    <dbReference type="NCBI Taxonomy" id="2932672"/>
    <lineage>
        <taxon>Viruses</taxon>
        <taxon>Duplodnaviria</taxon>
        <taxon>Heunggongvirae</taxon>
        <taxon>Uroviricota</taxon>
        <taxon>Caudoviricetes</taxon>
        <taxon>Salasmaviridae</taxon>
        <taxon>Picovirinae</taxon>
        <taxon>Bahkauvirus</taxon>
        <taxon>Bahkauvirus chedec</taxon>
    </lineage>
</organism>
<reference evidence="2" key="1">
    <citation type="submission" date="2022-03" db="EMBL/GenBank/DDBJ databases">
        <authorList>
            <person name="Subramanyam B."/>
            <person name="Soundarya J."/>
            <person name="Selvaraj A."/>
            <person name="Tamilzhalagan S."/>
            <person name="Soliyappan S."/>
            <person name="Selvakumar V."/>
            <person name="Ranganathan U.K."/>
        </authorList>
    </citation>
    <scope>NUCLEOTIDE SEQUENCE</scope>
</reference>
<keyword evidence="3" id="KW-1185">Reference proteome</keyword>